<accession>A0A2U9IXX2</accession>
<evidence type="ECO:0000313" key="2">
    <source>
        <dbReference type="Proteomes" id="UP000247586"/>
    </source>
</evidence>
<dbReference type="GeneID" id="36836005"/>
<proteinExistence type="predicted"/>
<sequence>MSITAFKDLSMYKRRAEHYLNFREYLEDIPLNTCDDVFGTVIFLKIPEAEGVIKSSEEMKRVISTMLTQRLQLLIAQGKYDTAREISEILEKLSEIDRLEEVFKTVSVAYVLALVNNQDVDLDVDLKSSALDLLEAEESLFLQSVPFLEDLGDLGKLLDNLRFDVESLKSRIRRIRNKAD</sequence>
<reference evidence="2" key="2">
    <citation type="submission" date="2020-03" db="EMBL/GenBank/DDBJ databases">
        <title>Complete Genome Sequences of Extremely Thermoacidophilic, Metal-Mobilizing Type-Strain Members of the Archaeal Family Sulfolobaceae: Acidianus brierleyi DSM-1651T, Acidianus sulfidivorans DSM-18786T, Metallosphaera hakonensis DSM-7519T, and Metallosphaera prunae DSM-10039T.</title>
        <authorList>
            <person name="Counts J.A."/>
            <person name="Kelly R.M."/>
        </authorList>
    </citation>
    <scope>NUCLEOTIDE SEQUENCE [LARGE SCALE GENOMIC DNA]</scope>
    <source>
        <strain evidence="2">HO1-1</strain>
    </source>
</reference>
<dbReference type="STRING" id="1293036.GCA_001315825_02033"/>
<evidence type="ECO:0000313" key="1">
    <source>
        <dbReference type="EMBL" id="AWS00718.1"/>
    </source>
</evidence>
<reference evidence="2" key="3">
    <citation type="submission" date="2020-03" db="EMBL/GenBank/DDBJ databases">
        <title>Sequencing and Assembly of Multiple Reported Metal-Biooxidizing Members of the Extremely Thermoacidophilic Archaeal Family Sulfolobaceae.</title>
        <authorList>
            <person name="Counts J.A."/>
            <person name="Kelly R.M."/>
        </authorList>
    </citation>
    <scope>NUCLEOTIDE SEQUENCE [LARGE SCALE GENOMIC DNA]</scope>
    <source>
        <strain evidence="2">HO1-1</strain>
    </source>
</reference>
<dbReference type="OrthoDB" id="34694at2157"/>
<name>A0A2U9IXX2_9CREN</name>
<dbReference type="AlphaFoldDB" id="A0A2U9IXX2"/>
<dbReference type="RefSeq" id="WP_054836923.1">
    <property type="nucleotide sequence ID" value="NZ_CP029287.2"/>
</dbReference>
<reference evidence="1 2" key="1">
    <citation type="submission" date="2018-05" db="EMBL/GenBank/DDBJ databases">
        <title>Complete Genome Sequences of Extremely Thermoacidophilic, Metal-Mobilizing Type-Strain Members of the Archaeal Family Sulfolobaceae: Acidianus brierleyi DSM-1651T, Acidianus sulfidivorans DSM-18786T, Metallosphaera hakonensis DSM-7519T, and Metallosphaera prunae DSM-10039T.</title>
        <authorList>
            <person name="Counts J.A."/>
            <person name="Kelly R.M."/>
        </authorList>
    </citation>
    <scope>NUCLEOTIDE SEQUENCE [LARGE SCALE GENOMIC DNA]</scope>
    <source>
        <strain evidence="1 2">HO1-1</strain>
    </source>
</reference>
<dbReference type="KEGG" id="mhk:DFR87_11645"/>
<keyword evidence="2" id="KW-1185">Reference proteome</keyword>
<gene>
    <name evidence="1" type="ORF">DFR87_11645</name>
</gene>
<dbReference type="Proteomes" id="UP000247586">
    <property type="component" value="Chromosome"/>
</dbReference>
<protein>
    <submittedName>
        <fullName evidence="1">Uncharacterized protein</fullName>
    </submittedName>
</protein>
<dbReference type="EMBL" id="CP029287">
    <property type="protein sequence ID" value="AWS00718.1"/>
    <property type="molecule type" value="Genomic_DNA"/>
</dbReference>
<organism evidence="1 2">
    <name type="scientific">Metallosphaera hakonensis JCM 8857 = DSM 7519</name>
    <dbReference type="NCBI Taxonomy" id="1293036"/>
    <lineage>
        <taxon>Archaea</taxon>
        <taxon>Thermoproteota</taxon>
        <taxon>Thermoprotei</taxon>
        <taxon>Sulfolobales</taxon>
        <taxon>Sulfolobaceae</taxon>
        <taxon>Metallosphaera</taxon>
    </lineage>
</organism>